<dbReference type="InterPro" id="IPR050990">
    <property type="entry name" value="UPF0237/GcvR_regulator"/>
</dbReference>
<protein>
    <recommendedName>
        <fullName evidence="1">UPF0237 protein NBRC111894_2741</fullName>
    </recommendedName>
</protein>
<evidence type="ECO:0000259" key="2">
    <source>
        <dbReference type="PROSITE" id="PS51671"/>
    </source>
</evidence>
<dbReference type="HAMAP" id="MF_01054">
    <property type="entry name" value="UPF0237"/>
    <property type="match status" value="1"/>
</dbReference>
<comment type="similarity">
    <text evidence="1">Belongs to the UPF0237 family.</text>
</comment>
<dbReference type="PANTHER" id="PTHR34875">
    <property type="entry name" value="UPF0237 PROTEIN MJ1558"/>
    <property type="match status" value="1"/>
</dbReference>
<evidence type="ECO:0000313" key="4">
    <source>
        <dbReference type="Proteomes" id="UP000319716"/>
    </source>
</evidence>
<dbReference type="CDD" id="cd04872">
    <property type="entry name" value="ACT_1ZPV"/>
    <property type="match status" value="1"/>
</dbReference>
<dbReference type="InterPro" id="IPR022986">
    <property type="entry name" value="UPF0237_ACT"/>
</dbReference>
<reference evidence="3 4" key="1">
    <citation type="submission" date="2017-11" db="EMBL/GenBank/DDBJ databases">
        <title>Draft Genome Sequence of Sporolactobacillus inulinus NBRC 111894 Isolated from Koso, a Japanese Sugar-Vegetable Fermented Beverage.</title>
        <authorList>
            <person name="Chiou T.Y."/>
            <person name="Oshima K."/>
            <person name="Suda W."/>
            <person name="Hattori M."/>
            <person name="Takahashi T."/>
        </authorList>
    </citation>
    <scope>NUCLEOTIDE SEQUENCE [LARGE SCALE GENOMIC DNA]</scope>
    <source>
        <strain evidence="3 4">NBRC111894</strain>
    </source>
</reference>
<sequence length="93" mass="10182">MSIRMKAILTVIGKDNVGIIAGVSSKLAELDVNILDVSQTIMDGYFTMMMVLDLEKASNSFAEIKESLSEKGSALGVQIKIQREEIFTSMHSL</sequence>
<feature type="domain" description="ACT" evidence="2">
    <location>
        <begin position="8"/>
        <end position="82"/>
    </location>
</feature>
<gene>
    <name evidence="3" type="ORF">NBRC111894_2741</name>
</gene>
<name>A0A4Y1ZDL0_9BACL</name>
<dbReference type="InterPro" id="IPR002912">
    <property type="entry name" value="ACT_dom"/>
</dbReference>
<dbReference type="FunFam" id="3.30.70.260:FF:000032">
    <property type="entry name" value="UPF0237 protein SP_0238"/>
    <property type="match status" value="1"/>
</dbReference>
<dbReference type="PANTHER" id="PTHR34875:SF6">
    <property type="entry name" value="UPF0237 PROTEIN MJ1558"/>
    <property type="match status" value="1"/>
</dbReference>
<accession>A0A4Y1ZDL0</accession>
<dbReference type="EMBL" id="BEXB01000022">
    <property type="protein sequence ID" value="GAY77187.1"/>
    <property type="molecule type" value="Genomic_DNA"/>
</dbReference>
<organism evidence="3 4">
    <name type="scientific">Sporolactobacillus inulinus</name>
    <dbReference type="NCBI Taxonomy" id="2078"/>
    <lineage>
        <taxon>Bacteria</taxon>
        <taxon>Bacillati</taxon>
        <taxon>Bacillota</taxon>
        <taxon>Bacilli</taxon>
        <taxon>Bacillales</taxon>
        <taxon>Sporolactobacillaceae</taxon>
        <taxon>Sporolactobacillus</taxon>
    </lineage>
</organism>
<dbReference type="Gene3D" id="3.30.70.260">
    <property type="match status" value="1"/>
</dbReference>
<dbReference type="PROSITE" id="PS51671">
    <property type="entry name" value="ACT"/>
    <property type="match status" value="1"/>
</dbReference>
<dbReference type="AlphaFoldDB" id="A0A4Y1ZDL0"/>
<evidence type="ECO:0000313" key="3">
    <source>
        <dbReference type="EMBL" id="GAY77187.1"/>
    </source>
</evidence>
<comment type="caution">
    <text evidence="3">The sequence shown here is derived from an EMBL/GenBank/DDBJ whole genome shotgun (WGS) entry which is preliminary data.</text>
</comment>
<proteinExistence type="inferred from homology"/>
<dbReference type="NCBIfam" id="NF001220">
    <property type="entry name" value="PRK00194.1"/>
    <property type="match status" value="1"/>
</dbReference>
<dbReference type="Pfam" id="PF13740">
    <property type="entry name" value="ACT_6"/>
    <property type="match status" value="1"/>
</dbReference>
<dbReference type="InterPro" id="IPR045865">
    <property type="entry name" value="ACT-like_dom_sf"/>
</dbReference>
<evidence type="ECO:0000256" key="1">
    <source>
        <dbReference type="HAMAP-Rule" id="MF_01054"/>
    </source>
</evidence>
<dbReference type="Proteomes" id="UP000319716">
    <property type="component" value="Unassembled WGS sequence"/>
</dbReference>
<dbReference type="SUPFAM" id="SSF55021">
    <property type="entry name" value="ACT-like"/>
    <property type="match status" value="1"/>
</dbReference>